<dbReference type="RefSeq" id="WP_143009468.1">
    <property type="nucleotide sequence ID" value="NZ_FNCS01000026.1"/>
</dbReference>
<keyword evidence="1" id="KW-0812">Transmembrane</keyword>
<dbReference type="OrthoDB" id="2955631at2"/>
<name>A0A1G8A5P7_9HYPH</name>
<dbReference type="Pfam" id="PF10011">
    <property type="entry name" value="DUF2254"/>
    <property type="match status" value="1"/>
</dbReference>
<evidence type="ECO:0000256" key="1">
    <source>
        <dbReference type="SAM" id="Phobius"/>
    </source>
</evidence>
<keyword evidence="1" id="KW-0472">Membrane</keyword>
<feature type="transmembrane region" description="Helical" evidence="1">
    <location>
        <begin position="148"/>
        <end position="174"/>
    </location>
</feature>
<feature type="transmembrane region" description="Helical" evidence="1">
    <location>
        <begin position="115"/>
        <end position="133"/>
    </location>
</feature>
<dbReference type="EMBL" id="FNCS01000026">
    <property type="protein sequence ID" value="SDH16272.1"/>
    <property type="molecule type" value="Genomic_DNA"/>
</dbReference>
<keyword evidence="1" id="KW-1133">Transmembrane helix</keyword>
<dbReference type="STRING" id="440168.SAMN04487974_12622"/>
<dbReference type="InterPro" id="IPR018723">
    <property type="entry name" value="DUF2254_membrane"/>
</dbReference>
<proteinExistence type="predicted"/>
<feature type="transmembrane region" description="Helical" evidence="1">
    <location>
        <begin position="21"/>
        <end position="43"/>
    </location>
</feature>
<evidence type="ECO:0000313" key="2">
    <source>
        <dbReference type="EMBL" id="SDH16272.1"/>
    </source>
</evidence>
<sequence length="441" mass="48099">MSRKLGAKIRNKAAWDAIRTSFWFVPTIMVLLAPGLAVGGAWADHGTGDGLVAHPWWLYAGTPDAARDLLSTLLASTITMTSLVFSITIVVLTLAASQFGPRLIRNFMASIQTQLVFGTFLMTILYCLIQYAALGPVTDRVPIAMPSATLAIVLVALSVALLIPFIHTLALSIVSETIIERVGRELDVLLDDLEPLTTVERLRAWSDVADRPDQVAFGTDDSGYIQSIDFDELVAIAERADLVIHLDHQPGKFVVPHGRWISVWPAGRLTEVDRKRICETITTGVNRTPVQDVDYPIRHLVEIAVRALSPSLNDPYTAIAVLHRLSKSLARLMSLSLPREVLMGESGAVRVLCPQHGHAAILAASFDQIRQLGAGKPVVVLNQIEALRQVGEHCQNFDQLDAIKNQLVRLGEDASREVANADDQAVISIHLATAFKTLSSL</sequence>
<dbReference type="AlphaFoldDB" id="A0A1G8A5P7"/>
<reference evidence="2 3" key="1">
    <citation type="submission" date="2016-10" db="EMBL/GenBank/DDBJ databases">
        <authorList>
            <person name="de Groot N.N."/>
        </authorList>
    </citation>
    <scope>NUCLEOTIDE SEQUENCE [LARGE SCALE GENOMIC DNA]</scope>
    <source>
        <strain evidence="2 3">CGMCC 1.10267</strain>
    </source>
</reference>
<evidence type="ECO:0000313" key="3">
    <source>
        <dbReference type="Proteomes" id="UP000199495"/>
    </source>
</evidence>
<keyword evidence="3" id="KW-1185">Reference proteome</keyword>
<protein>
    <submittedName>
        <fullName evidence="2">Uncharacterized membrane protein</fullName>
    </submittedName>
</protein>
<feature type="transmembrane region" description="Helical" evidence="1">
    <location>
        <begin position="73"/>
        <end position="95"/>
    </location>
</feature>
<organism evidence="2 3">
    <name type="scientific">Pelagibacterium luteolum</name>
    <dbReference type="NCBI Taxonomy" id="440168"/>
    <lineage>
        <taxon>Bacteria</taxon>
        <taxon>Pseudomonadati</taxon>
        <taxon>Pseudomonadota</taxon>
        <taxon>Alphaproteobacteria</taxon>
        <taxon>Hyphomicrobiales</taxon>
        <taxon>Devosiaceae</taxon>
        <taxon>Pelagibacterium</taxon>
    </lineage>
</organism>
<gene>
    <name evidence="2" type="ORF">SAMN04487974_12622</name>
</gene>
<accession>A0A1G8A5P7</accession>
<dbReference type="Proteomes" id="UP000199495">
    <property type="component" value="Unassembled WGS sequence"/>
</dbReference>